<dbReference type="EMBL" id="OR769222">
    <property type="protein sequence ID" value="WQJ52873.1"/>
    <property type="molecule type" value="Genomic_DNA"/>
</dbReference>
<dbReference type="Proteomes" id="UP001349343">
    <property type="component" value="Segment"/>
</dbReference>
<accession>A0ABZ0Z4B2</accession>
<feature type="transmembrane region" description="Helical" evidence="1">
    <location>
        <begin position="6"/>
        <end position="23"/>
    </location>
</feature>
<evidence type="ECO:0008006" key="4">
    <source>
        <dbReference type="Google" id="ProtNLM"/>
    </source>
</evidence>
<organism evidence="2 3">
    <name type="scientific">phage Lak_Megaphage_RVC_JS4_GC31</name>
    <dbReference type="NCBI Taxonomy" id="3109228"/>
    <lineage>
        <taxon>Viruses</taxon>
        <taxon>Duplodnaviria</taxon>
        <taxon>Heunggongvirae</taxon>
        <taxon>Uroviricota</taxon>
        <taxon>Caudoviricetes</taxon>
        <taxon>Caudoviricetes code 15 clade</taxon>
    </lineage>
</organism>
<reference evidence="2 3" key="1">
    <citation type="submission" date="2023-11" db="EMBL/GenBank/DDBJ databases">
        <authorList>
            <person name="Cook R."/>
            <person name="Crisci M."/>
            <person name="Pye H."/>
            <person name="Adriaenssens E."/>
            <person name="Santini J."/>
        </authorList>
    </citation>
    <scope>NUCLEOTIDE SEQUENCE [LARGE SCALE GENOMIC DNA]</scope>
    <source>
        <strain evidence="2">Lak_Megaphage_RVC_JS4_GC31</strain>
    </source>
</reference>
<keyword evidence="3" id="KW-1185">Reference proteome</keyword>
<keyword evidence="1" id="KW-0812">Transmembrane</keyword>
<evidence type="ECO:0000256" key="1">
    <source>
        <dbReference type="SAM" id="Phobius"/>
    </source>
</evidence>
<sequence>MKHLFWSFIIGIIVGISLQICVINKHYPGIDNKVVHDTIRVDSIVRTDSLIMETQMPKTLIISLDSVSIDTINTVINGKVIDTKYKISIK</sequence>
<keyword evidence="1" id="KW-1133">Transmembrane helix</keyword>
<proteinExistence type="predicted"/>
<evidence type="ECO:0000313" key="3">
    <source>
        <dbReference type="Proteomes" id="UP001349343"/>
    </source>
</evidence>
<evidence type="ECO:0000313" key="2">
    <source>
        <dbReference type="EMBL" id="WQJ52873.1"/>
    </source>
</evidence>
<protein>
    <recommendedName>
        <fullName evidence="4">Lipoprotein</fullName>
    </recommendedName>
</protein>
<keyword evidence="1" id="KW-0472">Membrane</keyword>
<name>A0ABZ0Z4B2_9CAUD</name>